<keyword evidence="1" id="KW-0238">DNA-binding</keyword>
<organism evidence="4 5">
    <name type="scientific">Orchesella dallaii</name>
    <dbReference type="NCBI Taxonomy" id="48710"/>
    <lineage>
        <taxon>Eukaryota</taxon>
        <taxon>Metazoa</taxon>
        <taxon>Ecdysozoa</taxon>
        <taxon>Arthropoda</taxon>
        <taxon>Hexapoda</taxon>
        <taxon>Collembola</taxon>
        <taxon>Entomobryomorpha</taxon>
        <taxon>Entomobryoidea</taxon>
        <taxon>Orchesellidae</taxon>
        <taxon>Orchesellinae</taxon>
        <taxon>Orchesella</taxon>
    </lineage>
</organism>
<dbReference type="EMBL" id="CAXLJM020000023">
    <property type="protein sequence ID" value="CAL8089054.1"/>
    <property type="molecule type" value="Genomic_DNA"/>
</dbReference>
<dbReference type="PROSITE" id="PS51898">
    <property type="entry name" value="TYR_RECOMBINASE"/>
    <property type="match status" value="1"/>
</dbReference>
<protein>
    <recommendedName>
        <fullName evidence="3">Tyr recombinase domain-containing protein</fullName>
    </recommendedName>
</protein>
<name>A0ABP1Q4T4_9HEXA</name>
<keyword evidence="5" id="KW-1185">Reference proteome</keyword>
<dbReference type="SUPFAM" id="SSF56349">
    <property type="entry name" value="DNA breaking-rejoining enzymes"/>
    <property type="match status" value="1"/>
</dbReference>
<accession>A0ABP1Q4T4</accession>
<sequence>MKVLQASCSDSTWKQYLNVFNKWQTYRQSCGPQFSLKIETVVEFLFMLYEEGKGYSCINTARSALSILLGRFDDYAVGNHPLVTRFMKGIGRLRPPSCKYSLVWDPSNVLLVIASWGCNESLNLKNLSKKLAALLALCSAQRVQTLSAIRRNDIHFVSKDMVQIFIKSRLKTTKPGQAHVMHFSKYHDDKLCLLTCLQHYLSVTGGVPATENLFVSTKLPYKSVSSQTIGNWLRSVLQIAGIDTTVFKSHSFRHASTSKALKEGVHIDEIYKSAGWSEKSRVFASFYKRPIVSCNDFMSRLLSSCKK</sequence>
<reference evidence="4 5" key="1">
    <citation type="submission" date="2024-08" db="EMBL/GenBank/DDBJ databases">
        <authorList>
            <person name="Cucini C."/>
            <person name="Frati F."/>
        </authorList>
    </citation>
    <scope>NUCLEOTIDE SEQUENCE [LARGE SCALE GENOMIC DNA]</scope>
</reference>
<dbReference type="PANTHER" id="PTHR35617">
    <property type="entry name" value="PHAGE_INTEGRASE DOMAIN-CONTAINING PROTEIN"/>
    <property type="match status" value="1"/>
</dbReference>
<dbReference type="Gene3D" id="1.10.150.130">
    <property type="match status" value="1"/>
</dbReference>
<dbReference type="Gene3D" id="1.10.443.10">
    <property type="entry name" value="Intergrase catalytic core"/>
    <property type="match status" value="1"/>
</dbReference>
<comment type="caution">
    <text evidence="4">The sequence shown here is derived from an EMBL/GenBank/DDBJ whole genome shotgun (WGS) entry which is preliminary data.</text>
</comment>
<dbReference type="InterPro" id="IPR010998">
    <property type="entry name" value="Integrase_recombinase_N"/>
</dbReference>
<dbReference type="Proteomes" id="UP001642540">
    <property type="component" value="Unassembled WGS sequence"/>
</dbReference>
<dbReference type="PANTHER" id="PTHR35617:SF3">
    <property type="entry name" value="CORE-BINDING (CB) DOMAIN-CONTAINING PROTEIN"/>
    <property type="match status" value="1"/>
</dbReference>
<evidence type="ECO:0000256" key="1">
    <source>
        <dbReference type="ARBA" id="ARBA00023125"/>
    </source>
</evidence>
<dbReference type="Pfam" id="PF00589">
    <property type="entry name" value="Phage_integrase"/>
    <property type="match status" value="1"/>
</dbReference>
<evidence type="ECO:0000259" key="3">
    <source>
        <dbReference type="PROSITE" id="PS51898"/>
    </source>
</evidence>
<evidence type="ECO:0000313" key="4">
    <source>
        <dbReference type="EMBL" id="CAL8089054.1"/>
    </source>
</evidence>
<keyword evidence="2" id="KW-0233">DNA recombination</keyword>
<dbReference type="InterPro" id="IPR013762">
    <property type="entry name" value="Integrase-like_cat_sf"/>
</dbReference>
<evidence type="ECO:0000313" key="5">
    <source>
        <dbReference type="Proteomes" id="UP001642540"/>
    </source>
</evidence>
<dbReference type="InterPro" id="IPR011010">
    <property type="entry name" value="DNA_brk_join_enz"/>
</dbReference>
<evidence type="ECO:0000256" key="2">
    <source>
        <dbReference type="ARBA" id="ARBA00023172"/>
    </source>
</evidence>
<gene>
    <name evidence="4" type="ORF">ODALV1_LOCUS7244</name>
</gene>
<feature type="domain" description="Tyr recombinase" evidence="3">
    <location>
        <begin position="102"/>
        <end position="302"/>
    </location>
</feature>
<dbReference type="InterPro" id="IPR002104">
    <property type="entry name" value="Integrase_catalytic"/>
</dbReference>
<proteinExistence type="predicted"/>